<dbReference type="Proteomes" id="UP000033188">
    <property type="component" value="Chromosome 1"/>
</dbReference>
<dbReference type="InterPro" id="IPR016024">
    <property type="entry name" value="ARM-type_fold"/>
</dbReference>
<comment type="similarity">
    <text evidence="2">Belongs to the importin beta family.</text>
</comment>
<name>A0A061CZP2_BABBI</name>
<dbReference type="PANTHER" id="PTHR12363">
    <property type="entry name" value="TRANSPORTIN 3 AND IMPORTIN 13"/>
    <property type="match status" value="1"/>
</dbReference>
<dbReference type="PANTHER" id="PTHR12363:SF33">
    <property type="entry name" value="IMPORTIN-13"/>
    <property type="match status" value="1"/>
</dbReference>
<evidence type="ECO:0000256" key="1">
    <source>
        <dbReference type="ARBA" id="ARBA00004123"/>
    </source>
</evidence>
<dbReference type="GO" id="GO:0005737">
    <property type="term" value="C:cytoplasm"/>
    <property type="evidence" value="ECO:0007669"/>
    <property type="project" value="TreeGrafter"/>
</dbReference>
<dbReference type="RefSeq" id="XP_012766277.1">
    <property type="nucleotide sequence ID" value="XM_012910823.1"/>
</dbReference>
<dbReference type="STRING" id="5866.A0A061CZP2"/>
<evidence type="ECO:0000259" key="5">
    <source>
        <dbReference type="Pfam" id="PF08389"/>
    </source>
</evidence>
<dbReference type="Pfam" id="PF08389">
    <property type="entry name" value="Xpo1"/>
    <property type="match status" value="1"/>
</dbReference>
<keyword evidence="4" id="KW-0539">Nucleus</keyword>
<dbReference type="SUPFAM" id="SSF48371">
    <property type="entry name" value="ARM repeat"/>
    <property type="match status" value="1"/>
</dbReference>
<dbReference type="Gene3D" id="1.25.10.10">
    <property type="entry name" value="Leucine-rich Repeat Variant"/>
    <property type="match status" value="2"/>
</dbReference>
<dbReference type="KEGG" id="bbig:BBBOND_0104000"/>
<feature type="domain" description="Exportin-1/Importin-beta-like" evidence="5">
    <location>
        <begin position="92"/>
        <end position="200"/>
    </location>
</feature>
<dbReference type="Pfam" id="PF24139">
    <property type="entry name" value="TPR_TNPO3_IPO13_4th"/>
    <property type="match status" value="1"/>
</dbReference>
<sequence length="998" mass="112804">MIVLEHISTLLCSADAEARRRANEYLVKWQQSVEAWQEAHALIAGNYPVEAKLIGAQTLRTKLMYDFYQLPAESVEQLCEILMSYLADPNLPRNISTTLCLAVCDLATQAAEVWASPLEYFIACYSRGALPVRTLLLLIQFLAEEAANTRVVVPPDVRNRVKQNLKRDYSNLLEFLVNLRASGNDVEITSAIFRCWHSWRRLDNFAANGQACNMFINDCLLVVSRPNARGEHGIDDETYEAAMDCMIDCLYEVADLTQQIKEKAEASSTDVEYFKQAKNDLQHVVRAAFDLCVTDEFNGFLVEAFRTNDRMMLGCFSNLVIALIYALDLKLIDEHPQVSRLLNLVTRFIELPYCIVFPRLSTDDEPNTINCFSKHYNRLAVRIQALQLLANCDPAEFCSIDEEVVAYTKRSVSVLLSVLQGESPNCQTARDVGKQLLEIVIFVATRPGCVGKADNVEYENYVAEVYDVIPYLTRLLQTDEVFETVKEHTVDNGNFAASHYGLESCFRALGATISALDMKSASQKNVAAIASVIEGVDKLLHDRMPTELREWYCWEAAIRFLKNARRVIMLDKTEVLAQKVTGLLCGAYLVALGSNTPLAAQIEESVVSSLSEVCSHLRLGRLRNWEPILQNLGLCIQRAEQEQTFALMLIEGTGNAISDLPPETVAVIIQQLSHAWFQQLEAVARNEVTLDAVEVSKLTTKISTLLRSIRMKNILHALIKEKIVPLMCLLLEKYHQQPNTVECICRCLKHAAKSIGREFAPFVHQVVQTVGKVANECIWSTYLYVVEWLYSVLPPNQPEQEEVKQLYSALTKITLGVLAKKDVPDEMREDPEQLIEDFFGLQTRFVKNSPECFDSEAVFREIAATSIACFNMRQPHWIFEFWITLVETEVLLKKFDKVAMDYLPKCVEQSFQLLGSGCRASVEHCVEDFIESLVRLIGNDVAGWLQMGLEKLPTAVLPNPRQKNIMLQALLSKTSHKAVYELHKLCCQVVMRNRTNLT</sequence>
<gene>
    <name evidence="6" type="ORF">BBBOND_0104000</name>
</gene>
<keyword evidence="3" id="KW-0813">Transport</keyword>
<dbReference type="OMA" id="WALSMEM"/>
<dbReference type="InterPro" id="IPR013598">
    <property type="entry name" value="Exportin-1/Importin-b-like"/>
</dbReference>
<comment type="subcellular location">
    <subcellularLocation>
        <location evidence="1">Nucleus</location>
    </subcellularLocation>
</comment>
<reference evidence="7" key="1">
    <citation type="journal article" date="2014" name="Nucleic Acids Res.">
        <title>The evolutionary dynamics of variant antigen genes in Babesia reveal a history of genomic innovation underlying host-parasite interaction.</title>
        <authorList>
            <person name="Jackson A.P."/>
            <person name="Otto T.D."/>
            <person name="Darby A."/>
            <person name="Ramaprasad A."/>
            <person name="Xia D."/>
            <person name="Echaide I.E."/>
            <person name="Farber M."/>
            <person name="Gahlot S."/>
            <person name="Gamble J."/>
            <person name="Gupta D."/>
            <person name="Gupta Y."/>
            <person name="Jackson L."/>
            <person name="Malandrin L."/>
            <person name="Malas T.B."/>
            <person name="Moussa E."/>
            <person name="Nair M."/>
            <person name="Reid A.J."/>
            <person name="Sanders M."/>
            <person name="Sharma J."/>
            <person name="Tracey A."/>
            <person name="Quail M.A."/>
            <person name="Weir W."/>
            <person name="Wastling J.M."/>
            <person name="Hall N."/>
            <person name="Willadsen P."/>
            <person name="Lingelbach K."/>
            <person name="Shiels B."/>
            <person name="Tait A."/>
            <person name="Berriman M."/>
            <person name="Allred D.R."/>
            <person name="Pain A."/>
        </authorList>
    </citation>
    <scope>NUCLEOTIDE SEQUENCE [LARGE SCALE GENOMIC DNA]</scope>
    <source>
        <strain evidence="7">Bond</strain>
    </source>
</reference>
<organism evidence="6 7">
    <name type="scientific">Babesia bigemina</name>
    <dbReference type="NCBI Taxonomy" id="5866"/>
    <lineage>
        <taxon>Eukaryota</taxon>
        <taxon>Sar</taxon>
        <taxon>Alveolata</taxon>
        <taxon>Apicomplexa</taxon>
        <taxon>Aconoidasida</taxon>
        <taxon>Piroplasmida</taxon>
        <taxon>Babesiidae</taxon>
        <taxon>Babesia</taxon>
    </lineage>
</organism>
<dbReference type="VEuPathDB" id="PiroplasmaDB:BBBOND_0104000"/>
<dbReference type="InterPro" id="IPR058537">
    <property type="entry name" value="TPR_TNPO3_IPO13_4th"/>
</dbReference>
<dbReference type="GO" id="GO:0006606">
    <property type="term" value="P:protein import into nucleus"/>
    <property type="evidence" value="ECO:0007669"/>
    <property type="project" value="TreeGrafter"/>
</dbReference>
<dbReference type="InterPro" id="IPR051345">
    <property type="entry name" value="Importin_beta-like_NTR"/>
</dbReference>
<evidence type="ECO:0000313" key="6">
    <source>
        <dbReference type="EMBL" id="CDR94091.1"/>
    </source>
</evidence>
<dbReference type="GO" id="GO:0005634">
    <property type="term" value="C:nucleus"/>
    <property type="evidence" value="ECO:0007669"/>
    <property type="project" value="UniProtKB-SubCell"/>
</dbReference>
<evidence type="ECO:0000256" key="3">
    <source>
        <dbReference type="ARBA" id="ARBA00022448"/>
    </source>
</evidence>
<dbReference type="OrthoDB" id="435593at2759"/>
<dbReference type="EMBL" id="LK391707">
    <property type="protein sequence ID" value="CDR94091.1"/>
    <property type="molecule type" value="Genomic_DNA"/>
</dbReference>
<evidence type="ECO:0000256" key="4">
    <source>
        <dbReference type="ARBA" id="ARBA00023242"/>
    </source>
</evidence>
<proteinExistence type="inferred from homology"/>
<keyword evidence="7" id="KW-1185">Reference proteome</keyword>
<evidence type="ECO:0000313" key="7">
    <source>
        <dbReference type="Proteomes" id="UP000033188"/>
    </source>
</evidence>
<evidence type="ECO:0000256" key="2">
    <source>
        <dbReference type="ARBA" id="ARBA00007991"/>
    </source>
</evidence>
<dbReference type="AlphaFoldDB" id="A0A061CZP2"/>
<dbReference type="GeneID" id="24562632"/>
<dbReference type="InterPro" id="IPR011989">
    <property type="entry name" value="ARM-like"/>
</dbReference>
<accession>A0A061CZP2</accession>
<protein>
    <recommendedName>
        <fullName evidence="5">Exportin-1/Importin-beta-like domain-containing protein</fullName>
    </recommendedName>
</protein>